<accession>A0AA39IX06</accession>
<comment type="caution">
    <text evidence="1">The sequence shown here is derived from an EMBL/GenBank/DDBJ whole genome shotgun (WGS) entry which is preliminary data.</text>
</comment>
<evidence type="ECO:0000313" key="1">
    <source>
        <dbReference type="EMBL" id="KAK0431276.1"/>
    </source>
</evidence>
<gene>
    <name evidence="1" type="ORF">EV421DRAFT_1743263</name>
</gene>
<keyword evidence="2" id="KW-1185">Reference proteome</keyword>
<dbReference type="AlphaFoldDB" id="A0AA39IX06"/>
<evidence type="ECO:0000313" key="2">
    <source>
        <dbReference type="Proteomes" id="UP001175226"/>
    </source>
</evidence>
<organism evidence="1 2">
    <name type="scientific">Armillaria borealis</name>
    <dbReference type="NCBI Taxonomy" id="47425"/>
    <lineage>
        <taxon>Eukaryota</taxon>
        <taxon>Fungi</taxon>
        <taxon>Dikarya</taxon>
        <taxon>Basidiomycota</taxon>
        <taxon>Agaricomycotina</taxon>
        <taxon>Agaricomycetes</taxon>
        <taxon>Agaricomycetidae</taxon>
        <taxon>Agaricales</taxon>
        <taxon>Marasmiineae</taxon>
        <taxon>Physalacriaceae</taxon>
        <taxon>Armillaria</taxon>
    </lineage>
</organism>
<reference evidence="1" key="1">
    <citation type="submission" date="2023-06" db="EMBL/GenBank/DDBJ databases">
        <authorList>
            <consortium name="Lawrence Berkeley National Laboratory"/>
            <person name="Ahrendt S."/>
            <person name="Sahu N."/>
            <person name="Indic B."/>
            <person name="Wong-Bajracharya J."/>
            <person name="Merenyi Z."/>
            <person name="Ke H.-M."/>
            <person name="Monk M."/>
            <person name="Kocsube S."/>
            <person name="Drula E."/>
            <person name="Lipzen A."/>
            <person name="Balint B."/>
            <person name="Henrissat B."/>
            <person name="Andreopoulos B."/>
            <person name="Martin F.M."/>
            <person name="Harder C.B."/>
            <person name="Rigling D."/>
            <person name="Ford K.L."/>
            <person name="Foster G.D."/>
            <person name="Pangilinan J."/>
            <person name="Papanicolaou A."/>
            <person name="Barry K."/>
            <person name="LaButti K."/>
            <person name="Viragh M."/>
            <person name="Koriabine M."/>
            <person name="Yan M."/>
            <person name="Riley R."/>
            <person name="Champramary S."/>
            <person name="Plett K.L."/>
            <person name="Tsai I.J."/>
            <person name="Slot J."/>
            <person name="Sipos G."/>
            <person name="Plett J."/>
            <person name="Nagy L.G."/>
            <person name="Grigoriev I.V."/>
        </authorList>
    </citation>
    <scope>NUCLEOTIDE SEQUENCE</scope>
    <source>
        <strain evidence="1">FPL87.14</strain>
    </source>
</reference>
<name>A0AA39IX06_9AGAR</name>
<proteinExistence type="predicted"/>
<sequence>MRRATVVLTAHYDDEKLSKRRAIVIRGTWSWRRRWGWMAAARIFLRMMTSSAATNNDVQRCITIYLIQRAGPGGRSGREEAFRMANDLALRKNGVFASGNSTLASRRRRYICSERRKMSVDGTNGGFYKTGIRNVRAWMDLLLPNGLLWSIRTSYLLPSTILLQKLVADGLGNRRAAYTSGSNVQRYSTTKNECGGEVRLLTTIHVKGRSLGGYNDIGRRQGAIKVTALL</sequence>
<dbReference type="Proteomes" id="UP001175226">
    <property type="component" value="Unassembled WGS sequence"/>
</dbReference>
<protein>
    <submittedName>
        <fullName evidence="1">Uncharacterized protein</fullName>
    </submittedName>
</protein>
<dbReference type="EMBL" id="JAUEPT010000118">
    <property type="protein sequence ID" value="KAK0431276.1"/>
    <property type="molecule type" value="Genomic_DNA"/>
</dbReference>